<organism evidence="12 13">
    <name type="scientific">Stakelama tenebrarum</name>
    <dbReference type="NCBI Taxonomy" id="2711215"/>
    <lineage>
        <taxon>Bacteria</taxon>
        <taxon>Pseudomonadati</taxon>
        <taxon>Pseudomonadota</taxon>
        <taxon>Alphaproteobacteria</taxon>
        <taxon>Sphingomonadales</taxon>
        <taxon>Sphingomonadaceae</taxon>
        <taxon>Stakelama</taxon>
    </lineage>
</organism>
<keyword evidence="7" id="KW-0418">Kinase</keyword>
<evidence type="ECO:0000256" key="8">
    <source>
        <dbReference type="ARBA" id="ARBA00022989"/>
    </source>
</evidence>
<dbReference type="RefSeq" id="WP_165327635.1">
    <property type="nucleotide sequence ID" value="NZ_CP049109.1"/>
</dbReference>
<evidence type="ECO:0000256" key="1">
    <source>
        <dbReference type="ARBA" id="ARBA00000085"/>
    </source>
</evidence>
<dbReference type="PANTHER" id="PTHR45436:SF5">
    <property type="entry name" value="SENSOR HISTIDINE KINASE TRCS"/>
    <property type="match status" value="1"/>
</dbReference>
<dbReference type="InterPro" id="IPR036890">
    <property type="entry name" value="HATPase_C_sf"/>
</dbReference>
<dbReference type="GO" id="GO:0004673">
    <property type="term" value="F:protein histidine kinase activity"/>
    <property type="evidence" value="ECO:0007669"/>
    <property type="project" value="UniProtKB-EC"/>
</dbReference>
<dbReference type="PROSITE" id="PS50109">
    <property type="entry name" value="HIS_KIN"/>
    <property type="match status" value="1"/>
</dbReference>
<dbReference type="EMBL" id="CP049109">
    <property type="protein sequence ID" value="QIG80628.1"/>
    <property type="molecule type" value="Genomic_DNA"/>
</dbReference>
<dbReference type="SUPFAM" id="SSF55874">
    <property type="entry name" value="ATPase domain of HSP90 chaperone/DNA topoisomerase II/histidine kinase"/>
    <property type="match status" value="1"/>
</dbReference>
<keyword evidence="6 10" id="KW-0812">Transmembrane</keyword>
<comment type="catalytic activity">
    <reaction evidence="1">
        <text>ATP + protein L-histidine = ADP + protein N-phospho-L-histidine.</text>
        <dbReference type="EC" id="2.7.13.3"/>
    </reaction>
</comment>
<proteinExistence type="predicted"/>
<evidence type="ECO:0000256" key="10">
    <source>
        <dbReference type="SAM" id="Phobius"/>
    </source>
</evidence>
<keyword evidence="4" id="KW-0597">Phosphoprotein</keyword>
<dbReference type="SMART" id="SM00387">
    <property type="entry name" value="HATPase_c"/>
    <property type="match status" value="1"/>
</dbReference>
<dbReference type="InterPro" id="IPR004358">
    <property type="entry name" value="Sig_transdc_His_kin-like_C"/>
</dbReference>
<dbReference type="Pfam" id="PF02518">
    <property type="entry name" value="HATPase_c"/>
    <property type="match status" value="1"/>
</dbReference>
<feature type="domain" description="Histidine kinase" evidence="11">
    <location>
        <begin position="220"/>
        <end position="437"/>
    </location>
</feature>
<feature type="transmembrane region" description="Helical" evidence="10">
    <location>
        <begin position="137"/>
        <end position="159"/>
    </location>
</feature>
<sequence>MRLFSAIFSTLAGLALLVTAVSGGLLVWNTHYGYGVQLADQDRERLDLVARHAETAVSGGTPLARFVAGYNSDAPSRLAGRIQLVTPGGNPVTGPDSAEPPRAEAAVRVNGETLGLLRITREPQLTDYDRQFLGTQYLGIGAIIIGMFVILLVAAYVLARRWSKPQVALYKMSRDIVQGDHETYFEEQGSLETASTMRNLHRIAQQFSRLETARRTWLVSIADELKAPAEDLGQRLDTLAAMEPPVDPDQLAALREDQHVLSRMAEDLSAVALADLGRLPVTFHQVDPRALIHNAVWDNGKRAKAAGVSLETSTLPEYTILVKWDGARIEQLFGALIENSLRYTPGGGRIVLGLESSRDAWRLIIDDSAPGVDVELAQRLFEPFYRASGRTEDAQQGASGLGLATARAIVDAHHGRIEAGRSPIGGLRIVVVLPSSPPTV</sequence>
<dbReference type="KEGG" id="spzr:G5C33_13105"/>
<dbReference type="InterPro" id="IPR003594">
    <property type="entry name" value="HATPase_dom"/>
</dbReference>
<reference evidence="12 13" key="1">
    <citation type="submission" date="2020-02" db="EMBL/GenBank/DDBJ databases">
        <authorList>
            <person name="Zheng R.K."/>
            <person name="Sun C.M."/>
        </authorList>
    </citation>
    <scope>NUCLEOTIDE SEQUENCE [LARGE SCALE GENOMIC DNA]</scope>
    <source>
        <strain evidence="13">zrk23</strain>
    </source>
</reference>
<protein>
    <recommendedName>
        <fullName evidence="3">histidine kinase</fullName>
        <ecNumber evidence="3">2.7.13.3</ecNumber>
    </recommendedName>
</protein>
<dbReference type="EC" id="2.7.13.3" evidence="3"/>
<keyword evidence="13" id="KW-1185">Reference proteome</keyword>
<dbReference type="Gene3D" id="3.30.565.10">
    <property type="entry name" value="Histidine kinase-like ATPase, C-terminal domain"/>
    <property type="match status" value="1"/>
</dbReference>
<keyword evidence="9 10" id="KW-0472">Membrane</keyword>
<accession>A0A6G6Y7D9</accession>
<comment type="subcellular location">
    <subcellularLocation>
        <location evidence="2">Membrane</location>
    </subcellularLocation>
</comment>
<dbReference type="InterPro" id="IPR005467">
    <property type="entry name" value="His_kinase_dom"/>
</dbReference>
<dbReference type="PRINTS" id="PR00344">
    <property type="entry name" value="BCTRLSENSOR"/>
</dbReference>
<dbReference type="InterPro" id="IPR050428">
    <property type="entry name" value="TCS_sensor_his_kinase"/>
</dbReference>
<dbReference type="PANTHER" id="PTHR45436">
    <property type="entry name" value="SENSOR HISTIDINE KINASE YKOH"/>
    <property type="match status" value="1"/>
</dbReference>
<evidence type="ECO:0000256" key="2">
    <source>
        <dbReference type="ARBA" id="ARBA00004370"/>
    </source>
</evidence>
<evidence type="ECO:0000313" key="12">
    <source>
        <dbReference type="EMBL" id="QIG80628.1"/>
    </source>
</evidence>
<evidence type="ECO:0000256" key="4">
    <source>
        <dbReference type="ARBA" id="ARBA00022553"/>
    </source>
</evidence>
<name>A0A6G6Y7D9_9SPHN</name>
<dbReference type="AlphaFoldDB" id="A0A6G6Y7D9"/>
<gene>
    <name evidence="12" type="ORF">G5C33_13105</name>
</gene>
<evidence type="ECO:0000259" key="11">
    <source>
        <dbReference type="PROSITE" id="PS50109"/>
    </source>
</evidence>
<keyword evidence="5" id="KW-0808">Transferase</keyword>
<evidence type="ECO:0000256" key="3">
    <source>
        <dbReference type="ARBA" id="ARBA00012438"/>
    </source>
</evidence>
<dbReference type="GO" id="GO:0016020">
    <property type="term" value="C:membrane"/>
    <property type="evidence" value="ECO:0007669"/>
    <property type="project" value="UniProtKB-SubCell"/>
</dbReference>
<keyword evidence="8 10" id="KW-1133">Transmembrane helix</keyword>
<evidence type="ECO:0000313" key="13">
    <source>
        <dbReference type="Proteomes" id="UP000501568"/>
    </source>
</evidence>
<evidence type="ECO:0000256" key="7">
    <source>
        <dbReference type="ARBA" id="ARBA00022777"/>
    </source>
</evidence>
<evidence type="ECO:0000256" key="9">
    <source>
        <dbReference type="ARBA" id="ARBA00023136"/>
    </source>
</evidence>
<dbReference type="Proteomes" id="UP000501568">
    <property type="component" value="Chromosome"/>
</dbReference>
<evidence type="ECO:0000256" key="6">
    <source>
        <dbReference type="ARBA" id="ARBA00022692"/>
    </source>
</evidence>
<evidence type="ECO:0000256" key="5">
    <source>
        <dbReference type="ARBA" id="ARBA00022679"/>
    </source>
</evidence>